<protein>
    <submittedName>
        <fullName evidence="2">GNAT family N-acetyltransferase</fullName>
    </submittedName>
</protein>
<evidence type="ECO:0000259" key="1">
    <source>
        <dbReference type="PROSITE" id="PS51186"/>
    </source>
</evidence>
<dbReference type="PANTHER" id="PTHR43792">
    <property type="entry name" value="GNAT FAMILY, PUTATIVE (AFU_ORTHOLOGUE AFUA_3G00765)-RELATED-RELATED"/>
    <property type="match status" value="1"/>
</dbReference>
<name>A0A7Y0LFD3_9GAMM</name>
<evidence type="ECO:0000313" key="2">
    <source>
        <dbReference type="EMBL" id="NMP32155.1"/>
    </source>
</evidence>
<proteinExistence type="predicted"/>
<keyword evidence="2" id="KW-0808">Transferase</keyword>
<dbReference type="SUPFAM" id="SSF55729">
    <property type="entry name" value="Acyl-CoA N-acyltransferases (Nat)"/>
    <property type="match status" value="1"/>
</dbReference>
<organism evidence="2 3">
    <name type="scientific">Thalassotalea algicola</name>
    <dbReference type="NCBI Taxonomy" id="2716224"/>
    <lineage>
        <taxon>Bacteria</taxon>
        <taxon>Pseudomonadati</taxon>
        <taxon>Pseudomonadota</taxon>
        <taxon>Gammaproteobacteria</taxon>
        <taxon>Alteromonadales</taxon>
        <taxon>Colwelliaceae</taxon>
        <taxon>Thalassotalea</taxon>
    </lineage>
</organism>
<sequence length="179" mass="20392">MKVTDSARLSYRLLDEHDADLFYTLDRDPEVMRFINGGKPHTLEYIKSEAIPRLMAYTDQVKGHGMWGVFIKESNEFIGWILVRPMNFFSDVPEFDNLEIGWRFMQNSWGKGFGTEAAQQVKDAIVGLGAVSAISAIAVPDNKGSINIMTKIGLTFIKQYIHHDKQLGELEAVYYQQQL</sequence>
<comment type="caution">
    <text evidence="2">The sequence shown here is derived from an EMBL/GenBank/DDBJ whole genome shotgun (WGS) entry which is preliminary data.</text>
</comment>
<gene>
    <name evidence="2" type="ORF">HII17_11295</name>
</gene>
<dbReference type="Proteomes" id="UP000568664">
    <property type="component" value="Unassembled WGS sequence"/>
</dbReference>
<dbReference type="Gene3D" id="3.40.630.30">
    <property type="match status" value="1"/>
</dbReference>
<dbReference type="InterPro" id="IPR016181">
    <property type="entry name" value="Acyl_CoA_acyltransferase"/>
</dbReference>
<feature type="domain" description="N-acetyltransferase" evidence="1">
    <location>
        <begin position="9"/>
        <end position="179"/>
    </location>
</feature>
<dbReference type="AlphaFoldDB" id="A0A7Y0LFD3"/>
<dbReference type="GO" id="GO:0016747">
    <property type="term" value="F:acyltransferase activity, transferring groups other than amino-acyl groups"/>
    <property type="evidence" value="ECO:0007669"/>
    <property type="project" value="InterPro"/>
</dbReference>
<dbReference type="EMBL" id="JABBXH010000003">
    <property type="protein sequence ID" value="NMP32155.1"/>
    <property type="molecule type" value="Genomic_DNA"/>
</dbReference>
<dbReference type="Pfam" id="PF13302">
    <property type="entry name" value="Acetyltransf_3"/>
    <property type="match status" value="1"/>
</dbReference>
<evidence type="ECO:0000313" key="3">
    <source>
        <dbReference type="Proteomes" id="UP000568664"/>
    </source>
</evidence>
<dbReference type="InterPro" id="IPR000182">
    <property type="entry name" value="GNAT_dom"/>
</dbReference>
<accession>A0A7Y0LFD3</accession>
<reference evidence="2 3" key="1">
    <citation type="submission" date="2020-04" db="EMBL/GenBank/DDBJ databases">
        <title>Thalassotalea sp. M1531, isolated from the surface of marine red alga.</title>
        <authorList>
            <person name="Pang L."/>
            <person name="Lu D.-C."/>
        </authorList>
    </citation>
    <scope>NUCLEOTIDE SEQUENCE [LARGE SCALE GENOMIC DNA]</scope>
    <source>
        <strain evidence="2 3">M1531</strain>
    </source>
</reference>
<dbReference type="PANTHER" id="PTHR43792:SF1">
    <property type="entry name" value="N-ACETYLTRANSFERASE DOMAIN-CONTAINING PROTEIN"/>
    <property type="match status" value="1"/>
</dbReference>
<dbReference type="PROSITE" id="PS51186">
    <property type="entry name" value="GNAT"/>
    <property type="match status" value="1"/>
</dbReference>
<dbReference type="InterPro" id="IPR051531">
    <property type="entry name" value="N-acetyltransferase"/>
</dbReference>
<dbReference type="RefSeq" id="WP_169075470.1">
    <property type="nucleotide sequence ID" value="NZ_JABBXH010000003.1"/>
</dbReference>
<keyword evidence="3" id="KW-1185">Reference proteome</keyword>